<dbReference type="Proteomes" id="UP000248916">
    <property type="component" value="Unassembled WGS sequence"/>
</dbReference>
<reference evidence="2 3" key="1">
    <citation type="submission" date="2018-06" db="EMBL/GenBank/DDBJ databases">
        <title>Genomic Encyclopedia of Archaeal and Bacterial Type Strains, Phase II (KMG-II): from individual species to whole genera.</title>
        <authorList>
            <person name="Goeker M."/>
        </authorList>
    </citation>
    <scope>NUCLEOTIDE SEQUENCE [LARGE SCALE GENOMIC DNA]</scope>
    <source>
        <strain evidence="2 3">DSM 22009</strain>
    </source>
</reference>
<evidence type="ECO:0000313" key="2">
    <source>
        <dbReference type="EMBL" id="PZX12995.1"/>
    </source>
</evidence>
<evidence type="ECO:0000259" key="1">
    <source>
        <dbReference type="Pfam" id="PF13737"/>
    </source>
</evidence>
<evidence type="ECO:0000313" key="3">
    <source>
        <dbReference type="Proteomes" id="UP000248916"/>
    </source>
</evidence>
<dbReference type="EMBL" id="QKZL01000020">
    <property type="protein sequence ID" value="PZX12995.1"/>
    <property type="molecule type" value="Genomic_DNA"/>
</dbReference>
<feature type="domain" description="Transposase DDE" evidence="1">
    <location>
        <begin position="45"/>
        <end position="143"/>
    </location>
</feature>
<comment type="caution">
    <text evidence="2">The sequence shown here is derived from an EMBL/GenBank/DDBJ whole genome shotgun (WGS) entry which is preliminary data.</text>
</comment>
<gene>
    <name evidence="2" type="ORF">LX81_03372</name>
</gene>
<name>A0A2W7MXW0_9RHOB</name>
<dbReference type="Pfam" id="PF13737">
    <property type="entry name" value="DDE_Tnp_1_5"/>
    <property type="match status" value="1"/>
</dbReference>
<accession>A0A2W7MXW0</accession>
<proteinExistence type="predicted"/>
<dbReference type="InterPro" id="IPR025668">
    <property type="entry name" value="Tnp_DDE_dom"/>
</dbReference>
<dbReference type="AlphaFoldDB" id="A0A2W7MXW0"/>
<keyword evidence="3" id="KW-1185">Reference proteome</keyword>
<sequence>MGLVAQSLPGIHITSPATYLSGMSKPAPTRYRTLNWSSYNASLRERGSLSVWFDPDMDWHAAPSGERGRQQTFSDAAIQACLTIKVLFGLPLRQTTGFVASLLRLAGLDWPVPDFSTLCRRQKTLAVQLPYRGSGGPLYLLIDN</sequence>
<organism evidence="2 3">
    <name type="scientific">Palleronia aestuarii</name>
    <dbReference type="NCBI Taxonomy" id="568105"/>
    <lineage>
        <taxon>Bacteria</taxon>
        <taxon>Pseudomonadati</taxon>
        <taxon>Pseudomonadota</taxon>
        <taxon>Alphaproteobacteria</taxon>
        <taxon>Rhodobacterales</taxon>
        <taxon>Roseobacteraceae</taxon>
        <taxon>Palleronia</taxon>
    </lineage>
</organism>
<protein>
    <submittedName>
        <fullName evidence="2">DDE family transposase</fullName>
    </submittedName>
</protein>